<dbReference type="AlphaFoldDB" id="A0A9J6FZK6"/>
<dbReference type="Proteomes" id="UP000821853">
    <property type="component" value="Chromosome 2"/>
</dbReference>
<name>A0A9J6FZK6_HAELO</name>
<keyword evidence="2" id="KW-1185">Reference proteome</keyword>
<gene>
    <name evidence="1" type="ORF">HPB48_022346</name>
</gene>
<dbReference type="EMBL" id="JABSTR010000004">
    <property type="protein sequence ID" value="KAH9367825.1"/>
    <property type="molecule type" value="Genomic_DNA"/>
</dbReference>
<organism evidence="1 2">
    <name type="scientific">Haemaphysalis longicornis</name>
    <name type="common">Bush tick</name>
    <dbReference type="NCBI Taxonomy" id="44386"/>
    <lineage>
        <taxon>Eukaryota</taxon>
        <taxon>Metazoa</taxon>
        <taxon>Ecdysozoa</taxon>
        <taxon>Arthropoda</taxon>
        <taxon>Chelicerata</taxon>
        <taxon>Arachnida</taxon>
        <taxon>Acari</taxon>
        <taxon>Parasitiformes</taxon>
        <taxon>Ixodida</taxon>
        <taxon>Ixodoidea</taxon>
        <taxon>Ixodidae</taxon>
        <taxon>Haemaphysalinae</taxon>
        <taxon>Haemaphysalis</taxon>
    </lineage>
</organism>
<evidence type="ECO:0000313" key="2">
    <source>
        <dbReference type="Proteomes" id="UP000821853"/>
    </source>
</evidence>
<evidence type="ECO:0000313" key="1">
    <source>
        <dbReference type="EMBL" id="KAH9367825.1"/>
    </source>
</evidence>
<accession>A0A9J6FZK6</accession>
<proteinExistence type="predicted"/>
<dbReference type="VEuPathDB" id="VectorBase:HLOH_052754"/>
<protein>
    <submittedName>
        <fullName evidence="1">Uncharacterized protein</fullName>
    </submittedName>
</protein>
<reference evidence="1 2" key="1">
    <citation type="journal article" date="2020" name="Cell">
        <title>Large-Scale Comparative Analyses of Tick Genomes Elucidate Their Genetic Diversity and Vector Capacities.</title>
        <authorList>
            <consortium name="Tick Genome and Microbiome Consortium (TIGMIC)"/>
            <person name="Jia N."/>
            <person name="Wang J."/>
            <person name="Shi W."/>
            <person name="Du L."/>
            <person name="Sun Y."/>
            <person name="Zhan W."/>
            <person name="Jiang J.F."/>
            <person name="Wang Q."/>
            <person name="Zhang B."/>
            <person name="Ji P."/>
            <person name="Bell-Sakyi L."/>
            <person name="Cui X.M."/>
            <person name="Yuan T.T."/>
            <person name="Jiang B.G."/>
            <person name="Yang W.F."/>
            <person name="Lam T.T."/>
            <person name="Chang Q.C."/>
            <person name="Ding S.J."/>
            <person name="Wang X.J."/>
            <person name="Zhu J.G."/>
            <person name="Ruan X.D."/>
            <person name="Zhao L."/>
            <person name="Wei J.T."/>
            <person name="Ye R.Z."/>
            <person name="Que T.C."/>
            <person name="Du C.H."/>
            <person name="Zhou Y.H."/>
            <person name="Cheng J.X."/>
            <person name="Dai P.F."/>
            <person name="Guo W.B."/>
            <person name="Han X.H."/>
            <person name="Huang E.J."/>
            <person name="Li L.F."/>
            <person name="Wei W."/>
            <person name="Gao Y.C."/>
            <person name="Liu J.Z."/>
            <person name="Shao H.Z."/>
            <person name="Wang X."/>
            <person name="Wang C.C."/>
            <person name="Yang T.C."/>
            <person name="Huo Q.B."/>
            <person name="Li W."/>
            <person name="Chen H.Y."/>
            <person name="Chen S.E."/>
            <person name="Zhou L.G."/>
            <person name="Ni X.B."/>
            <person name="Tian J.H."/>
            <person name="Sheng Y."/>
            <person name="Liu T."/>
            <person name="Pan Y.S."/>
            <person name="Xia L.Y."/>
            <person name="Li J."/>
            <person name="Zhao F."/>
            <person name="Cao W.C."/>
        </authorList>
    </citation>
    <scope>NUCLEOTIDE SEQUENCE [LARGE SCALE GENOMIC DNA]</scope>
    <source>
        <strain evidence="1">HaeL-2018</strain>
    </source>
</reference>
<sequence length="121" mass="13733">MPPHLYVSKLLAHNVLTRLRTPLLPISDVERDSPPPDRHLVILWKHRDELEQTYIVGVRTHHDLLQGTVQAVMLRTGMDQEHFERESASIFFPQPVTLLLRICMLLASPSEPSHAFTGGAP</sequence>
<comment type="caution">
    <text evidence="1">The sequence shown here is derived from an EMBL/GenBank/DDBJ whole genome shotgun (WGS) entry which is preliminary data.</text>
</comment>